<dbReference type="Gene3D" id="3.10.100.10">
    <property type="entry name" value="Mannose-Binding Protein A, subunit A"/>
    <property type="match status" value="1"/>
</dbReference>
<feature type="signal peptide" evidence="2">
    <location>
        <begin position="1"/>
        <end position="32"/>
    </location>
</feature>
<dbReference type="EMBL" id="JXXN02000070">
    <property type="protein sequence ID" value="THD28791.1"/>
    <property type="molecule type" value="Genomic_DNA"/>
</dbReference>
<evidence type="ECO:0000313" key="4">
    <source>
        <dbReference type="EMBL" id="THD28791.1"/>
    </source>
</evidence>
<dbReference type="InterPro" id="IPR010515">
    <property type="entry name" value="Collagenase_NC10/endostatin"/>
</dbReference>
<dbReference type="InterPro" id="IPR011048">
    <property type="entry name" value="Haem_d1_sf"/>
</dbReference>
<dbReference type="GO" id="GO:0005581">
    <property type="term" value="C:collagen trimer"/>
    <property type="evidence" value="ECO:0007669"/>
    <property type="project" value="UniProtKB-KW"/>
</dbReference>
<keyword evidence="2" id="KW-0732">Signal</keyword>
<dbReference type="SUPFAM" id="SSF56436">
    <property type="entry name" value="C-type lectin-like"/>
    <property type="match status" value="1"/>
</dbReference>
<feature type="region of interest" description="Disordered" evidence="1">
    <location>
        <begin position="1333"/>
        <end position="1361"/>
    </location>
</feature>
<evidence type="ECO:0000256" key="1">
    <source>
        <dbReference type="SAM" id="MobiDB-lite"/>
    </source>
</evidence>
<keyword evidence="4" id="KW-0176">Collagen</keyword>
<organism evidence="4 5">
    <name type="scientific">Fasciola hepatica</name>
    <name type="common">Liver fluke</name>
    <dbReference type="NCBI Taxonomy" id="6192"/>
    <lineage>
        <taxon>Eukaryota</taxon>
        <taxon>Metazoa</taxon>
        <taxon>Spiralia</taxon>
        <taxon>Lophotrochozoa</taxon>
        <taxon>Platyhelminthes</taxon>
        <taxon>Trematoda</taxon>
        <taxon>Digenea</taxon>
        <taxon>Plagiorchiida</taxon>
        <taxon>Echinostomata</taxon>
        <taxon>Echinostomatoidea</taxon>
        <taxon>Fasciolidae</taxon>
        <taxon>Fasciola</taxon>
    </lineage>
</organism>
<evidence type="ECO:0000313" key="5">
    <source>
        <dbReference type="Proteomes" id="UP000230066"/>
    </source>
</evidence>
<keyword evidence="5" id="KW-1185">Reference proteome</keyword>
<feature type="chain" id="PRO_5020040168" evidence="2">
    <location>
        <begin position="33"/>
        <end position="1635"/>
    </location>
</feature>
<dbReference type="InterPro" id="IPR013320">
    <property type="entry name" value="ConA-like_dom_sf"/>
</dbReference>
<dbReference type="PANTHER" id="PTHR24637">
    <property type="entry name" value="COLLAGEN"/>
    <property type="match status" value="1"/>
</dbReference>
<dbReference type="SUPFAM" id="SSF49899">
    <property type="entry name" value="Concanavalin A-like lectins/glucanases"/>
    <property type="match status" value="1"/>
</dbReference>
<reference evidence="4" key="1">
    <citation type="submission" date="2019-03" db="EMBL/GenBank/DDBJ databases">
        <title>Improved annotation for the trematode Fasciola hepatica.</title>
        <authorList>
            <person name="Choi Y.-J."/>
            <person name="Martin J."/>
            <person name="Mitreva M."/>
        </authorList>
    </citation>
    <scope>NUCLEOTIDE SEQUENCE [LARGE SCALE GENOMIC DNA]</scope>
</reference>
<dbReference type="Pfam" id="PF06482">
    <property type="entry name" value="Endostatin"/>
    <property type="match status" value="1"/>
</dbReference>
<feature type="region of interest" description="Disordered" evidence="1">
    <location>
        <begin position="234"/>
        <end position="285"/>
    </location>
</feature>
<feature type="region of interest" description="Disordered" evidence="1">
    <location>
        <begin position="1283"/>
        <end position="1308"/>
    </location>
</feature>
<feature type="compositionally biased region" description="Basic and acidic residues" evidence="1">
    <location>
        <begin position="272"/>
        <end position="285"/>
    </location>
</feature>
<evidence type="ECO:0000259" key="3">
    <source>
        <dbReference type="Pfam" id="PF06482"/>
    </source>
</evidence>
<dbReference type="PANTHER" id="PTHR24637:SF421">
    <property type="entry name" value="CUTICLE COLLAGEN DPY-2"/>
    <property type="match status" value="1"/>
</dbReference>
<dbReference type="InterPro" id="IPR016187">
    <property type="entry name" value="CTDL_fold"/>
</dbReference>
<proteinExistence type="predicted"/>
<protein>
    <submittedName>
        <fullName evidence="4">Collagen alpha 1(XV) chain</fullName>
    </submittedName>
</protein>
<dbReference type="Gene3D" id="2.60.120.200">
    <property type="match status" value="1"/>
</dbReference>
<gene>
    <name evidence="4" type="ORF">D915_000354</name>
</gene>
<dbReference type="InterPro" id="IPR011044">
    <property type="entry name" value="Quino_amine_DH_bsu"/>
</dbReference>
<dbReference type="SUPFAM" id="SSF51004">
    <property type="entry name" value="C-terminal (heme d1) domain of cytochrome cd1-nitrite reductase"/>
    <property type="match status" value="1"/>
</dbReference>
<evidence type="ECO:0000256" key="2">
    <source>
        <dbReference type="SAM" id="SignalP"/>
    </source>
</evidence>
<comment type="caution">
    <text evidence="4">The sequence shown here is derived from an EMBL/GenBank/DDBJ whole genome shotgun (WGS) entry which is preliminary data.</text>
</comment>
<feature type="region of interest" description="Disordered" evidence="1">
    <location>
        <begin position="1255"/>
        <end position="1274"/>
    </location>
</feature>
<feature type="domain" description="Collagenase NC10/endostatin" evidence="3">
    <location>
        <begin position="1450"/>
        <end position="1629"/>
    </location>
</feature>
<accession>A0A4E0RP53</accession>
<dbReference type="SUPFAM" id="SSF50969">
    <property type="entry name" value="YVTN repeat-like/Quinoprotein amine dehydrogenase"/>
    <property type="match status" value="1"/>
</dbReference>
<name>A0A4E0RP53_FASHE</name>
<dbReference type="Proteomes" id="UP000230066">
    <property type="component" value="Unassembled WGS sequence"/>
</dbReference>
<sequence>MFVCVGKTMQLREVSFLHFWILLSTLAIVSAAQDVNWDITFLLNRRYDIARADEDFPILIQPPEDGTLYHVPAMRLFPEGKLPPDTFFIHLMFKPRKEPLDRGAYMMAIRDPDGTLRLSLRLVHVSTYQVIFTYHPVESEEEKQIEFSIPWTDEYWHLGILIEKEQIKFLTSCQDSLEVPYNTVNATNLLGTRLFRDGATFYALNSGLHRSPDYFSGLLKSFYFHSSTDAAKDMCRKSEPSDGSGDGTVGIDFDPNFGNVLVTNPTSDGDMENERPKETNESTTDETIKLEDRKPKIEADMSSPFRYNIVMDNDTGILHVADIHEGKIMENAHIINNQLIKLQDNTLLAIGPPDEPRYLVVENVEPDGPVMIFDRKSGKQLTDATFDADGVIHLPDGSMAVAQLPSADRYLVVTDKNTGASIVFDRHDGVQIDGAILESNGLITLPSGQTVASTSKLGQRYHVIIDENGNVEAVYNRTTGELITSATVTQSGIITFADGQIGIVPSSETERYVTVNHPVTGELVVLDRRTGIPVPGATLEDNGLIRFDDGTHAAPAPAEGESRYLIVPDPETMEKQVYDRYTGDLVQGATVYEHGLITFPDGTVFASPTEQGHRYRIVTSVQDNRTIVIDTRTGLPLDGATIMENGLIRLEDGNLVAPGSTSASRYFTVNISDGISSSSVYDRVTGSLMVGAIVDSSGVIRFPNGSIGILQLPFADRFLIVEDPSDKSLMVFDRHVGRLVEGAIVEPNGFIRLPSGSVVVAASDDGSKLLVHAFSPGLDLVIYDRFSGLHLPGAYIDVDNVIHLPNGTLATIPSKEGDRYFAVTLADSGRTVAFDRRSGCQLKGEVLGDSGFFRLSDRNLLALSNTSVGRFLLLNVSDLNSAVVFDRETGEPIAGAIVLNHEVIQLPNDSLAIVKSETGARYYVFYNNRTELVHIFDRRTGELLPDAKVLSSGLIELSDGRIRGTAHPGNFQYLIATDPSGVQMVFDALSGEPITDAIILEDSFIRLPSGDIVAPGQINGPRYVVRADPEGRVLAVYDTLSGTTVPNSIVRADGMIQFPNGLLFPAVPTTLPGKSRYFVMKNTTDQSVSVYDLVTGAQVTEYIVTEDGQYQLMDGTTITQVYNDTISSPVDQKTQEPDHLTSSREKTNTSLENVRWMNATVSPEGITADGTAPTTAIFTQHGQAGFHGDFLFSTLPLFHTSVRALVQASNLSSCACVEELLKQGLIRLKGERGDRGEMGPPGPQGPPGVCPATCGSEPIEPKVIQGPPGEQGPPGVCTIDQCREAALPGPPGPPGEKGDKGDPGQFDVNDEKSVSFVREMVKTYLSQPTVQEQLRGPRGEAGRCTCENPIPSTKPKPNFRPENGEITGFGAMVFDKESDLSRISHTVPIGTMAYVKDADTFYLKTNDKTNTWRVISMMAQSDAVNLPIPEPEPQKIYVPRQFPQIAGKKLYLVARNERLRGDLRQGNRLTGAHAGSIYACQRSANAVGLGRAFYPLISTDVFNMDYVVPPMYRYGVPLVNLHGEVIFKDFMSLIQGQSRPQAKILSFDGQDVMDDPAAPCLWLGRRPIYLNGDYEYAAQAKCRNWQSTHPTEQALTATLPLGSNAPGLLSKENTKLVACSQFCRMLCIQIAPKNT</sequence>
<dbReference type="InterPro" id="IPR016186">
    <property type="entry name" value="C-type_lectin-like/link_sf"/>
</dbReference>